<gene>
    <name evidence="2" type="ORF">KT71_15731</name>
</gene>
<dbReference type="GO" id="GO:0047420">
    <property type="term" value="F:N-acyl-D-amino-acid deacylase activity"/>
    <property type="evidence" value="ECO:0007669"/>
    <property type="project" value="UniProtKB-EC"/>
</dbReference>
<dbReference type="HOGENOM" id="CLU_016107_2_1_6"/>
<dbReference type="STRING" id="314285.KT71_15731"/>
<dbReference type="SUPFAM" id="SSF51556">
    <property type="entry name" value="Metallo-dependent hydrolases"/>
    <property type="match status" value="1"/>
</dbReference>
<accession>A4A334</accession>
<dbReference type="Proteomes" id="UP000019205">
    <property type="component" value="Chromosome"/>
</dbReference>
<dbReference type="SUPFAM" id="SSF51338">
    <property type="entry name" value="Composite domain of metallo-dependent hydrolases"/>
    <property type="match status" value="1"/>
</dbReference>
<reference evidence="2 3" key="2">
    <citation type="journal article" date="2009" name="PLoS ONE">
        <title>The photosynthetic apparatus and its regulation in the aerobic gammaproteobacterium Congregibacter litoralis gen. nov., sp. nov.</title>
        <authorList>
            <person name="Spring S."/>
            <person name="Lunsdorf H."/>
            <person name="Fuchs B.M."/>
            <person name="Tindall B.J."/>
        </authorList>
    </citation>
    <scope>NUCLEOTIDE SEQUENCE [LARGE SCALE GENOMIC DNA]</scope>
    <source>
        <strain evidence="2">KT71</strain>
    </source>
</reference>
<evidence type="ECO:0000313" key="2">
    <source>
        <dbReference type="EMBL" id="EAQ99134.2"/>
    </source>
</evidence>
<dbReference type="PANTHER" id="PTHR11647">
    <property type="entry name" value="HYDRANTOINASE/DIHYDROPYRIMIDINASE FAMILY MEMBER"/>
    <property type="match status" value="1"/>
</dbReference>
<dbReference type="InterPro" id="IPR032466">
    <property type="entry name" value="Metal_Hydrolase"/>
</dbReference>
<feature type="domain" description="Amidohydrolase 3" evidence="1">
    <location>
        <begin position="84"/>
        <end position="552"/>
    </location>
</feature>
<dbReference type="EC" id="3.5.1.81" evidence="2"/>
<name>A4A334_9GAMM</name>
<dbReference type="InterPro" id="IPR011059">
    <property type="entry name" value="Metal-dep_hydrolase_composite"/>
</dbReference>
<dbReference type="Gene3D" id="3.20.20.140">
    <property type="entry name" value="Metal-dependent hydrolases"/>
    <property type="match status" value="1"/>
</dbReference>
<dbReference type="InterPro" id="IPR023100">
    <property type="entry name" value="D-aminoacylase_insert_dom_sf"/>
</dbReference>
<evidence type="ECO:0000313" key="3">
    <source>
        <dbReference type="Proteomes" id="UP000019205"/>
    </source>
</evidence>
<dbReference type="Gene3D" id="2.30.40.10">
    <property type="entry name" value="Urease, subunit C, domain 1"/>
    <property type="match status" value="1"/>
</dbReference>
<evidence type="ECO:0000259" key="1">
    <source>
        <dbReference type="Pfam" id="PF07969"/>
    </source>
</evidence>
<dbReference type="GO" id="GO:0016812">
    <property type="term" value="F:hydrolase activity, acting on carbon-nitrogen (but not peptide) bonds, in cyclic amides"/>
    <property type="evidence" value="ECO:0007669"/>
    <property type="project" value="TreeGrafter"/>
</dbReference>
<dbReference type="PANTHER" id="PTHR11647:SF1">
    <property type="entry name" value="COLLAPSIN RESPONSE MEDIATOR PROTEIN"/>
    <property type="match status" value="1"/>
</dbReference>
<organism evidence="2 3">
    <name type="scientific">Congregibacter litoralis KT71</name>
    <dbReference type="NCBI Taxonomy" id="314285"/>
    <lineage>
        <taxon>Bacteria</taxon>
        <taxon>Pseudomonadati</taxon>
        <taxon>Pseudomonadota</taxon>
        <taxon>Gammaproteobacteria</taxon>
        <taxon>Cellvibrionales</taxon>
        <taxon>Halieaceae</taxon>
        <taxon>Congregibacter</taxon>
    </lineage>
</organism>
<dbReference type="InterPro" id="IPR050378">
    <property type="entry name" value="Metallo-dep_Hydrolases_sf"/>
</dbReference>
<dbReference type="InterPro" id="IPR013108">
    <property type="entry name" value="Amidohydro_3"/>
</dbReference>
<protein>
    <submittedName>
        <fullName evidence="2">N-acyl-D-aspartate/D-glutamate deacylase</fullName>
        <ecNumber evidence="2">3.5.1.81</ecNumber>
    </submittedName>
</protein>
<dbReference type="AlphaFoldDB" id="A4A334"/>
<dbReference type="Pfam" id="PF07969">
    <property type="entry name" value="Amidohydro_3"/>
    <property type="match status" value="1"/>
</dbReference>
<reference evidence="2 3" key="1">
    <citation type="journal article" date="2007" name="Proc. Natl. Acad. Sci. U.S.A.">
        <title>Characterization of a marine gammaproteobacterium capable of aerobic anoxygenic photosynthesis.</title>
        <authorList>
            <person name="Fuchs B.M."/>
            <person name="Spring S."/>
            <person name="Teeling H."/>
            <person name="Quast C."/>
            <person name="Wulf J."/>
            <person name="Schattenhofer M."/>
            <person name="Yan S."/>
            <person name="Ferriera S."/>
            <person name="Johnson J."/>
            <person name="Glockner F.O."/>
            <person name="Amann R."/>
        </authorList>
    </citation>
    <scope>NUCLEOTIDE SEQUENCE [LARGE SCALE GENOMIC DNA]</scope>
    <source>
        <strain evidence="2">KT71</strain>
    </source>
</reference>
<sequence>MRCGKVAGEGKGMMRSLSMMLGLTLVNVIALQSAISQAADYDLIIRHGSIYDGTGGAVFSADIGVLDDRIAFVGGLDGARATIEIDARGKAVAPGFFNLLSHAHLSLIEDGRAMSDVLQGVTFEVLSEVSLSPLTPETRTLFARSRSVSEDELPWDTVDEYLKHVEKSGVSVNFATFVSAATVRSNVLGAGDVSPNAGQMQAMRGQVAAAMADGALGLTSALIYAPGTFADTEELIELAKVAVKYDGIYTAHMRSEGNMLLEAMEETFRIGKEADIPVKIHHLKAGGTPNWPKMAEAIDRINAYAASGGEVSADMYTYTAGATGLDAAMPTWVQAGGYDKWAERLRDPMIREQVKAEMAENASDWENLGYFAGPDGMLLIGFRNSDLKDYAGKTVAEVAELRDQDPRDTIIDLVIADGSRVDTVYFLMNEDNLKSQIKQPWMMFGSDARAMAAEGDNLKQATHPRAYGNVARLLGRYVRDEQVISLEEAVRRLTSLPAEVLGIEERGRIANGFFADIVVFDPAVVEDRASFDDPHVYAVGVSDVVVNGVQVVAQGEHTGASPGRAVRGRGYAREAMVQSAFKR</sequence>
<proteinExistence type="predicted"/>
<keyword evidence="2" id="KW-0378">Hydrolase</keyword>
<comment type="caution">
    <text evidence="2">The sequence shown here is derived from an EMBL/GenBank/DDBJ whole genome shotgun (WGS) entry which is preliminary data.</text>
</comment>
<keyword evidence="3" id="KW-1185">Reference proteome</keyword>
<dbReference type="eggNOG" id="COG3653">
    <property type="taxonomic scope" value="Bacteria"/>
</dbReference>
<dbReference type="Gene3D" id="3.30.1490.130">
    <property type="entry name" value="D-aminoacylase. Domain 3"/>
    <property type="match status" value="1"/>
</dbReference>
<dbReference type="EMBL" id="AAOA02000001">
    <property type="protein sequence ID" value="EAQ99134.2"/>
    <property type="molecule type" value="Genomic_DNA"/>
</dbReference>
<dbReference type="GO" id="GO:0005829">
    <property type="term" value="C:cytosol"/>
    <property type="evidence" value="ECO:0007669"/>
    <property type="project" value="TreeGrafter"/>
</dbReference>